<protein>
    <submittedName>
        <fullName evidence="1">Uncharacterized protein</fullName>
    </submittedName>
</protein>
<reference evidence="1" key="1">
    <citation type="submission" date="2020-03" db="EMBL/GenBank/DDBJ databases">
        <title>The deep terrestrial virosphere.</title>
        <authorList>
            <person name="Holmfeldt K."/>
            <person name="Nilsson E."/>
            <person name="Simone D."/>
            <person name="Lopez-Fernandez M."/>
            <person name="Wu X."/>
            <person name="de Brujin I."/>
            <person name="Lundin D."/>
            <person name="Andersson A."/>
            <person name="Bertilsson S."/>
            <person name="Dopson M."/>
        </authorList>
    </citation>
    <scope>NUCLEOTIDE SEQUENCE</scope>
    <source>
        <strain evidence="1">MM415A00757</strain>
    </source>
</reference>
<name>A0A6M3KFC2_9ZZZZ</name>
<sequence>MTIVEVEAKQVTLEATIATALEASKALSPGTAEFDEAYGRYLSAKSSLAKIPGELAIAKQAEHAEAIKADCVTIGSAIRELVVGLGLTYKLGEPIVSVVWTQGAAGADGVIPEPVVKVNPKVTIKSSGGKREVKTGGHTMIGYPDGTQQSQTKFVLEFATEAEKASSEYKYPHTRVDSKPKFEAFCTAHDLTGYTYNTPGKEEAEPAS</sequence>
<accession>A0A6M3KFC2</accession>
<gene>
    <name evidence="1" type="ORF">MM415A00757_0014</name>
</gene>
<dbReference type="EMBL" id="MT142413">
    <property type="protein sequence ID" value="QJA80245.1"/>
    <property type="molecule type" value="Genomic_DNA"/>
</dbReference>
<evidence type="ECO:0000313" key="1">
    <source>
        <dbReference type="EMBL" id="QJA80245.1"/>
    </source>
</evidence>
<proteinExistence type="predicted"/>
<dbReference type="AlphaFoldDB" id="A0A6M3KFC2"/>
<organism evidence="1">
    <name type="scientific">viral metagenome</name>
    <dbReference type="NCBI Taxonomy" id="1070528"/>
    <lineage>
        <taxon>unclassified sequences</taxon>
        <taxon>metagenomes</taxon>
        <taxon>organismal metagenomes</taxon>
    </lineage>
</organism>